<sequence length="64" mass="7611">MQKFPRKPVEHEQLDLFRPMTNRPQWKNLPAKVRHQVASMLAQLIAEFVSDQTHSKDQKELIDE</sequence>
<reference evidence="1 2" key="1">
    <citation type="submission" date="2019-02" db="EMBL/GenBank/DDBJ databases">
        <title>Deep-cultivation of Planctomycetes and their phenomic and genomic characterization uncovers novel biology.</title>
        <authorList>
            <person name="Wiegand S."/>
            <person name="Jogler M."/>
            <person name="Boedeker C."/>
            <person name="Pinto D."/>
            <person name="Vollmers J."/>
            <person name="Rivas-Marin E."/>
            <person name="Kohn T."/>
            <person name="Peeters S.H."/>
            <person name="Heuer A."/>
            <person name="Rast P."/>
            <person name="Oberbeckmann S."/>
            <person name="Bunk B."/>
            <person name="Jeske O."/>
            <person name="Meyerdierks A."/>
            <person name="Storesund J.E."/>
            <person name="Kallscheuer N."/>
            <person name="Luecker S."/>
            <person name="Lage O.M."/>
            <person name="Pohl T."/>
            <person name="Merkel B.J."/>
            <person name="Hornburger P."/>
            <person name="Mueller R.-W."/>
            <person name="Bruemmer F."/>
            <person name="Labrenz M."/>
            <person name="Spormann A.M."/>
            <person name="Op Den Camp H."/>
            <person name="Overmann J."/>
            <person name="Amann R."/>
            <person name="Jetten M.S.M."/>
            <person name="Mascher T."/>
            <person name="Medema M.H."/>
            <person name="Devos D.P."/>
            <person name="Kaster A.-K."/>
            <person name="Ovreas L."/>
            <person name="Rohde M."/>
            <person name="Galperin M.Y."/>
            <person name="Jogler C."/>
        </authorList>
    </citation>
    <scope>NUCLEOTIDE SEQUENCE [LARGE SCALE GENOMIC DNA]</scope>
    <source>
        <strain evidence="1 2">Poly41</strain>
    </source>
</reference>
<dbReference type="RefSeq" id="WP_146526443.1">
    <property type="nucleotide sequence ID" value="NZ_SJPV01000003.1"/>
</dbReference>
<name>A0A5C6DR49_9BACT</name>
<comment type="caution">
    <text evidence="1">The sequence shown here is derived from an EMBL/GenBank/DDBJ whole genome shotgun (WGS) entry which is preliminary data.</text>
</comment>
<evidence type="ECO:0000313" key="2">
    <source>
        <dbReference type="Proteomes" id="UP000319143"/>
    </source>
</evidence>
<organism evidence="1 2">
    <name type="scientific">Novipirellula artificiosorum</name>
    <dbReference type="NCBI Taxonomy" id="2528016"/>
    <lineage>
        <taxon>Bacteria</taxon>
        <taxon>Pseudomonadati</taxon>
        <taxon>Planctomycetota</taxon>
        <taxon>Planctomycetia</taxon>
        <taxon>Pirellulales</taxon>
        <taxon>Pirellulaceae</taxon>
        <taxon>Novipirellula</taxon>
    </lineage>
</organism>
<evidence type="ECO:0000313" key="1">
    <source>
        <dbReference type="EMBL" id="TWU39753.1"/>
    </source>
</evidence>
<proteinExistence type="predicted"/>
<protein>
    <submittedName>
        <fullName evidence="1">Uncharacterized protein</fullName>
    </submittedName>
</protein>
<dbReference type="AlphaFoldDB" id="A0A5C6DR49"/>
<keyword evidence="2" id="KW-1185">Reference proteome</keyword>
<dbReference type="Proteomes" id="UP000319143">
    <property type="component" value="Unassembled WGS sequence"/>
</dbReference>
<accession>A0A5C6DR49</accession>
<dbReference type="EMBL" id="SJPV01000003">
    <property type="protein sequence ID" value="TWU39753.1"/>
    <property type="molecule type" value="Genomic_DNA"/>
</dbReference>
<gene>
    <name evidence="1" type="ORF">Poly41_26090</name>
</gene>